<keyword evidence="2" id="KW-0732">Signal</keyword>
<feature type="region of interest" description="Disordered" evidence="1">
    <location>
        <begin position="21"/>
        <end position="58"/>
    </location>
</feature>
<dbReference type="Proteomes" id="UP000479335">
    <property type="component" value="Unassembled WGS sequence"/>
</dbReference>
<feature type="compositionally biased region" description="Polar residues" evidence="1">
    <location>
        <begin position="23"/>
        <end position="33"/>
    </location>
</feature>
<evidence type="ECO:0000313" key="3">
    <source>
        <dbReference type="EMBL" id="MYM23759.1"/>
    </source>
</evidence>
<evidence type="ECO:0008006" key="5">
    <source>
        <dbReference type="Google" id="ProtNLM"/>
    </source>
</evidence>
<sequence>MIRQLIISSAMVACAALPAAHAQDTTPPQNAALQKQEIAKGEPARWSQADATKAERERTLRKEIGAALAEAKQACQKGAAADRSTCQKDAQATYQHDLATIPQLLTQSQ</sequence>
<proteinExistence type="predicted"/>
<accession>A0A6L8K8D3</accession>
<gene>
    <name evidence="3" type="ORF">GTP46_13985</name>
</gene>
<protein>
    <recommendedName>
        <fullName evidence="5">UrcA family protein</fullName>
    </recommendedName>
</protein>
<dbReference type="RefSeq" id="WP_161007250.1">
    <property type="nucleotide sequence ID" value="NZ_WWCN01000008.1"/>
</dbReference>
<feature type="chain" id="PRO_5026940925" description="UrcA family protein" evidence="2">
    <location>
        <begin position="23"/>
        <end position="109"/>
    </location>
</feature>
<evidence type="ECO:0000256" key="1">
    <source>
        <dbReference type="SAM" id="MobiDB-lite"/>
    </source>
</evidence>
<dbReference type="EMBL" id="WWCN01000008">
    <property type="protein sequence ID" value="MYM23759.1"/>
    <property type="molecule type" value="Genomic_DNA"/>
</dbReference>
<feature type="signal peptide" evidence="2">
    <location>
        <begin position="1"/>
        <end position="22"/>
    </location>
</feature>
<comment type="caution">
    <text evidence="3">The sequence shown here is derived from an EMBL/GenBank/DDBJ whole genome shotgun (WGS) entry which is preliminary data.</text>
</comment>
<name>A0A6L8K8D3_9BURK</name>
<organism evidence="3 4">
    <name type="scientific">Duganella flavida</name>
    <dbReference type="NCBI Taxonomy" id="2692175"/>
    <lineage>
        <taxon>Bacteria</taxon>
        <taxon>Pseudomonadati</taxon>
        <taxon>Pseudomonadota</taxon>
        <taxon>Betaproteobacteria</taxon>
        <taxon>Burkholderiales</taxon>
        <taxon>Oxalobacteraceae</taxon>
        <taxon>Telluria group</taxon>
        <taxon>Duganella</taxon>
    </lineage>
</organism>
<evidence type="ECO:0000313" key="4">
    <source>
        <dbReference type="Proteomes" id="UP000479335"/>
    </source>
</evidence>
<keyword evidence="4" id="KW-1185">Reference proteome</keyword>
<evidence type="ECO:0000256" key="2">
    <source>
        <dbReference type="SAM" id="SignalP"/>
    </source>
</evidence>
<reference evidence="3 4" key="1">
    <citation type="submission" date="2019-12" db="EMBL/GenBank/DDBJ databases">
        <title>Novel species isolated from a subtropical stream in China.</title>
        <authorList>
            <person name="Lu H."/>
        </authorList>
    </citation>
    <scope>NUCLEOTIDE SEQUENCE [LARGE SCALE GENOMIC DNA]</scope>
    <source>
        <strain evidence="3 4">FT135W</strain>
    </source>
</reference>
<dbReference type="AlphaFoldDB" id="A0A6L8K8D3"/>